<sequence>MPASRALVAFAGACGQRAAGLWTPAEDPRIAALLRDTLELIWRCAEADTPAPAQAEAPLLAEVDEDADFGEFHLAREDAIITVAWAAATAAALGDDETVRTRAASAARAEIRILDAAADALITRELAWQRDDAADLAIAVPFATVRSRAAVAATLLRSGVTTGDCSAQPPALDEPFLF</sequence>
<comment type="caution">
    <text evidence="1">The sequence shown here is derived from an EMBL/GenBank/DDBJ whole genome shotgun (WGS) entry which is preliminary data.</text>
</comment>
<reference evidence="1" key="1">
    <citation type="submission" date="2021-01" db="EMBL/GenBank/DDBJ databases">
        <title>Whole genome shotgun sequence of Actinoplanes tereljensis NBRC 105297.</title>
        <authorList>
            <person name="Komaki H."/>
            <person name="Tamura T."/>
        </authorList>
    </citation>
    <scope>NUCLEOTIDE SEQUENCE</scope>
    <source>
        <strain evidence="1">NBRC 105297</strain>
    </source>
</reference>
<dbReference type="Proteomes" id="UP000623608">
    <property type="component" value="Unassembled WGS sequence"/>
</dbReference>
<gene>
    <name evidence="1" type="ORF">Ate02nite_83160</name>
</gene>
<accession>A0A919NX69</accession>
<name>A0A919NX69_9ACTN</name>
<evidence type="ECO:0000313" key="1">
    <source>
        <dbReference type="EMBL" id="GIF25586.1"/>
    </source>
</evidence>
<dbReference type="EMBL" id="BOMY01000053">
    <property type="protein sequence ID" value="GIF25586.1"/>
    <property type="molecule type" value="Genomic_DNA"/>
</dbReference>
<evidence type="ECO:0000313" key="2">
    <source>
        <dbReference type="Proteomes" id="UP000623608"/>
    </source>
</evidence>
<protein>
    <submittedName>
        <fullName evidence="1">Uncharacterized protein</fullName>
    </submittedName>
</protein>
<dbReference type="AlphaFoldDB" id="A0A919NX69"/>
<organism evidence="1 2">
    <name type="scientific">Paractinoplanes tereljensis</name>
    <dbReference type="NCBI Taxonomy" id="571912"/>
    <lineage>
        <taxon>Bacteria</taxon>
        <taxon>Bacillati</taxon>
        <taxon>Actinomycetota</taxon>
        <taxon>Actinomycetes</taxon>
        <taxon>Micromonosporales</taxon>
        <taxon>Micromonosporaceae</taxon>
        <taxon>Paractinoplanes</taxon>
    </lineage>
</organism>
<dbReference type="RefSeq" id="WP_203813406.1">
    <property type="nucleotide sequence ID" value="NZ_BOMY01000053.1"/>
</dbReference>
<proteinExistence type="predicted"/>
<keyword evidence="2" id="KW-1185">Reference proteome</keyword>